<dbReference type="InterPro" id="IPR009057">
    <property type="entry name" value="Homeodomain-like_sf"/>
</dbReference>
<evidence type="ECO:0000259" key="8">
    <source>
        <dbReference type="PROSITE" id="PS50110"/>
    </source>
</evidence>
<keyword evidence="10" id="KW-1185">Reference proteome</keyword>
<dbReference type="PROSITE" id="PS50110">
    <property type="entry name" value="RESPONSE_REGULATORY"/>
    <property type="match status" value="1"/>
</dbReference>
<dbReference type="InterPro" id="IPR001005">
    <property type="entry name" value="SANT/Myb"/>
</dbReference>
<keyword evidence="3" id="KW-0805">Transcription regulation</keyword>
<proteinExistence type="predicted"/>
<dbReference type="SUPFAM" id="SSF52172">
    <property type="entry name" value="CheY-like"/>
    <property type="match status" value="1"/>
</dbReference>
<dbReference type="EMBL" id="RDQH01000328">
    <property type="protein sequence ID" value="RXI06661.1"/>
    <property type="molecule type" value="Genomic_DNA"/>
</dbReference>
<evidence type="ECO:0000256" key="6">
    <source>
        <dbReference type="PROSITE-ProRule" id="PRU00169"/>
    </source>
</evidence>
<dbReference type="NCBIfam" id="TIGR01557">
    <property type="entry name" value="myb_SHAQKYF"/>
    <property type="match status" value="1"/>
</dbReference>
<dbReference type="Pfam" id="PF00249">
    <property type="entry name" value="Myb_DNA-binding"/>
    <property type="match status" value="1"/>
</dbReference>
<dbReference type="SMART" id="SM00448">
    <property type="entry name" value="REC"/>
    <property type="match status" value="1"/>
</dbReference>
<comment type="caution">
    <text evidence="9">The sequence shown here is derived from an EMBL/GenBank/DDBJ whole genome shotgun (WGS) entry which is preliminary data.</text>
</comment>
<evidence type="ECO:0000256" key="4">
    <source>
        <dbReference type="ARBA" id="ARBA00023163"/>
    </source>
</evidence>
<evidence type="ECO:0000256" key="7">
    <source>
        <dbReference type="SAM" id="MobiDB-lite"/>
    </source>
</evidence>
<keyword evidence="2" id="KW-0902">Two-component regulatory system</keyword>
<feature type="region of interest" description="Disordered" evidence="7">
    <location>
        <begin position="1"/>
        <end position="24"/>
    </location>
</feature>
<evidence type="ECO:0000256" key="3">
    <source>
        <dbReference type="ARBA" id="ARBA00023015"/>
    </source>
</evidence>
<feature type="region of interest" description="Disordered" evidence="7">
    <location>
        <begin position="160"/>
        <end position="199"/>
    </location>
</feature>
<dbReference type="GO" id="GO:0003677">
    <property type="term" value="F:DNA binding"/>
    <property type="evidence" value="ECO:0007669"/>
    <property type="project" value="InterPro"/>
</dbReference>
<gene>
    <name evidence="9" type="ORF">DVH24_025797</name>
</gene>
<dbReference type="GO" id="GO:0005634">
    <property type="term" value="C:nucleus"/>
    <property type="evidence" value="ECO:0007669"/>
    <property type="project" value="UniProtKB-SubCell"/>
</dbReference>
<dbReference type="SUPFAM" id="SSF46689">
    <property type="entry name" value="Homeodomain-like"/>
    <property type="match status" value="1"/>
</dbReference>
<evidence type="ECO:0000256" key="2">
    <source>
        <dbReference type="ARBA" id="ARBA00023012"/>
    </source>
</evidence>
<keyword evidence="6" id="KW-0597">Phosphoprotein</keyword>
<keyword evidence="4" id="KW-0804">Transcription</keyword>
<evidence type="ECO:0000256" key="1">
    <source>
        <dbReference type="ARBA" id="ARBA00004123"/>
    </source>
</evidence>
<accession>A0A498KHL9</accession>
<organism evidence="9 10">
    <name type="scientific">Malus domestica</name>
    <name type="common">Apple</name>
    <name type="synonym">Pyrus malus</name>
    <dbReference type="NCBI Taxonomy" id="3750"/>
    <lineage>
        <taxon>Eukaryota</taxon>
        <taxon>Viridiplantae</taxon>
        <taxon>Streptophyta</taxon>
        <taxon>Embryophyta</taxon>
        <taxon>Tracheophyta</taxon>
        <taxon>Spermatophyta</taxon>
        <taxon>Magnoliopsida</taxon>
        <taxon>eudicotyledons</taxon>
        <taxon>Gunneridae</taxon>
        <taxon>Pentapetalae</taxon>
        <taxon>rosids</taxon>
        <taxon>fabids</taxon>
        <taxon>Rosales</taxon>
        <taxon>Rosaceae</taxon>
        <taxon>Amygdaloideae</taxon>
        <taxon>Maleae</taxon>
        <taxon>Malus</taxon>
    </lineage>
</organism>
<sequence>MRRPKRGSSSMCRDKNLKGPQSDIMPTSNIPIRLRILVLDVDADFLTFISGLLKLLKHEVVTFMNPIQALSALLLAEHKFHLVITDLYLPDIFSGLQVIRRVRDEFKLPLIVASADNSESTILAALENGAVHYTVKPVCFSDVKNLWGLVLGANETTRLDSNNNITNRRASVDGKSSSSTDGSNNSKRKRSSEEGKSTYISTKKHKVEWTSELQDRFLEAINYIGLDKAVPKRILEVMNVEGLTRENVASHLQKYRMFLRKVAAKISVSKLSVERAQQTRRALLYQSILVERQASTLQQRRSFHENFELLVNQNTAWLLNRLPRGANDHEASSSRCLPRSGSYNTRQNPYVLKAQTHSGKQPLMMNTPNRFQPANYCGIFQSNSAQRNWSITNTSTDVAYNFGINNANGVKIGTNIPSQILFSSSWDTSNGVKNYASGASSSQLSPMFAEGNNIGQENVNASALEDPRQQQQQQYGGTDLVNASNNSSSHVTGVVDCSRCTEIHLKDSAPGHDDFDISDIFWNELQLESVTDDKGKGKEVMNSEQDNGDDFDSITLDELNSEPATCDKQENQGDMMDLEFDGDGLNVVDLSPDEDWEKIMESLLK</sequence>
<dbReference type="Gene3D" id="1.10.10.60">
    <property type="entry name" value="Homeodomain-like"/>
    <property type="match status" value="1"/>
</dbReference>
<keyword evidence="5" id="KW-0539">Nucleus</keyword>
<dbReference type="FunFam" id="1.10.10.60:FF:000007">
    <property type="entry name" value="Two-component response regulator"/>
    <property type="match status" value="1"/>
</dbReference>
<protein>
    <recommendedName>
        <fullName evidence="8">Response regulatory domain-containing protein</fullName>
    </recommendedName>
</protein>
<name>A0A498KHL9_MALDO</name>
<dbReference type="Gene3D" id="3.40.50.2300">
    <property type="match status" value="1"/>
</dbReference>
<feature type="domain" description="Response regulatory" evidence="8">
    <location>
        <begin position="35"/>
        <end position="151"/>
    </location>
</feature>
<dbReference type="InterPro" id="IPR006447">
    <property type="entry name" value="Myb_dom_plants"/>
</dbReference>
<evidence type="ECO:0000313" key="10">
    <source>
        <dbReference type="Proteomes" id="UP000290289"/>
    </source>
</evidence>
<evidence type="ECO:0000256" key="5">
    <source>
        <dbReference type="ARBA" id="ARBA00023242"/>
    </source>
</evidence>
<evidence type="ECO:0000313" key="9">
    <source>
        <dbReference type="EMBL" id="RXI06661.1"/>
    </source>
</evidence>
<dbReference type="Proteomes" id="UP000290289">
    <property type="component" value="Chromosome 2"/>
</dbReference>
<reference evidence="9 10" key="1">
    <citation type="submission" date="2018-10" db="EMBL/GenBank/DDBJ databases">
        <title>A high-quality apple genome assembly.</title>
        <authorList>
            <person name="Hu J."/>
        </authorList>
    </citation>
    <scope>NUCLEOTIDE SEQUENCE [LARGE SCALE GENOMIC DNA]</scope>
    <source>
        <strain evidence="10">cv. HFTH1</strain>
        <tissue evidence="9">Young leaf</tissue>
    </source>
</reference>
<dbReference type="PANTHER" id="PTHR43874:SF19">
    <property type="entry name" value="RESPONSE REGULATOR 23-RELATED"/>
    <property type="match status" value="1"/>
</dbReference>
<feature type="modified residue" description="4-aspartylphosphate" evidence="6">
    <location>
        <position position="86"/>
    </location>
</feature>
<dbReference type="GO" id="GO:0000160">
    <property type="term" value="P:phosphorelay signal transduction system"/>
    <property type="evidence" value="ECO:0007669"/>
    <property type="project" value="UniProtKB-KW"/>
</dbReference>
<dbReference type="Pfam" id="PF00072">
    <property type="entry name" value="Response_reg"/>
    <property type="match status" value="1"/>
</dbReference>
<comment type="subcellular location">
    <subcellularLocation>
        <location evidence="1">Nucleus</location>
    </subcellularLocation>
</comment>
<feature type="compositionally biased region" description="Polar residues" evidence="7">
    <location>
        <begin position="160"/>
        <end position="169"/>
    </location>
</feature>
<dbReference type="GO" id="GO:0009736">
    <property type="term" value="P:cytokinin-activated signaling pathway"/>
    <property type="evidence" value="ECO:0007669"/>
    <property type="project" value="InterPro"/>
</dbReference>
<feature type="compositionally biased region" description="Low complexity" evidence="7">
    <location>
        <begin position="173"/>
        <end position="185"/>
    </location>
</feature>
<dbReference type="STRING" id="3750.A0A498KHL9"/>
<dbReference type="InterPro" id="IPR045279">
    <property type="entry name" value="ARR-like"/>
</dbReference>
<dbReference type="InterPro" id="IPR001789">
    <property type="entry name" value="Sig_transdc_resp-reg_receiver"/>
</dbReference>
<dbReference type="AlphaFoldDB" id="A0A498KHL9"/>
<dbReference type="PANTHER" id="PTHR43874">
    <property type="entry name" value="TWO-COMPONENT RESPONSE REGULATOR"/>
    <property type="match status" value="1"/>
</dbReference>
<dbReference type="InterPro" id="IPR011006">
    <property type="entry name" value="CheY-like_superfamily"/>
</dbReference>